<dbReference type="RefSeq" id="WP_327967349.1">
    <property type="nucleotide sequence ID" value="NZ_JARMQG010000084.1"/>
</dbReference>
<evidence type="ECO:0000313" key="2">
    <source>
        <dbReference type="Proteomes" id="UP001330749"/>
    </source>
</evidence>
<comment type="caution">
    <text evidence="1">The sequence shown here is derived from an EMBL/GenBank/DDBJ whole genome shotgun (WGS) entry which is preliminary data.</text>
</comment>
<reference evidence="1 2" key="1">
    <citation type="submission" date="2023-03" db="EMBL/GenBank/DDBJ databases">
        <title>Bacillus Genome Sequencing.</title>
        <authorList>
            <person name="Dunlap C."/>
        </authorList>
    </citation>
    <scope>NUCLEOTIDE SEQUENCE [LARGE SCALE GENOMIC DNA]</scope>
    <source>
        <strain evidence="1 2">B-14544</strain>
    </source>
</reference>
<name>A0ABU6N884_9BACI</name>
<proteinExistence type="predicted"/>
<gene>
    <name evidence="1" type="ORF">P4447_08135</name>
</gene>
<accession>A0ABU6N884</accession>
<sequence>MDREPLTFNPIIYAGAIEYVQSKWNGYRLTQHERYIAEEIYNYIRTALEIEEIKLLDIK</sequence>
<dbReference type="EMBL" id="JARMQG010000084">
    <property type="protein sequence ID" value="MED3562423.1"/>
    <property type="molecule type" value="Genomic_DNA"/>
</dbReference>
<evidence type="ECO:0000313" key="1">
    <source>
        <dbReference type="EMBL" id="MED3562423.1"/>
    </source>
</evidence>
<keyword evidence="2" id="KW-1185">Reference proteome</keyword>
<protein>
    <submittedName>
        <fullName evidence="1">Uncharacterized protein</fullName>
    </submittedName>
</protein>
<organism evidence="1 2">
    <name type="scientific">Bacillus xiapuensis</name>
    <dbReference type="NCBI Taxonomy" id="2014075"/>
    <lineage>
        <taxon>Bacteria</taxon>
        <taxon>Bacillati</taxon>
        <taxon>Bacillota</taxon>
        <taxon>Bacilli</taxon>
        <taxon>Bacillales</taxon>
        <taxon>Bacillaceae</taxon>
        <taxon>Bacillus</taxon>
    </lineage>
</organism>
<dbReference type="Proteomes" id="UP001330749">
    <property type="component" value="Unassembled WGS sequence"/>
</dbReference>